<dbReference type="Gene3D" id="2.40.10.10">
    <property type="entry name" value="Trypsin-like serine proteases"/>
    <property type="match status" value="2"/>
</dbReference>
<evidence type="ECO:0000259" key="8">
    <source>
        <dbReference type="Pfam" id="PF00089"/>
    </source>
</evidence>
<dbReference type="PIRSF" id="PIRSF001134">
    <property type="entry name" value="Streptogrisin"/>
    <property type="match status" value="1"/>
</dbReference>
<dbReference type="KEGG" id="noa:BKM31_07690"/>
<feature type="disulfide bond" evidence="6">
    <location>
        <begin position="46"/>
        <end position="66"/>
    </location>
</feature>
<evidence type="ECO:0000256" key="6">
    <source>
        <dbReference type="PIRSR" id="PIRSR001134-2"/>
    </source>
</evidence>
<dbReference type="CDD" id="cd21112">
    <property type="entry name" value="alphaLP-like"/>
    <property type="match status" value="1"/>
</dbReference>
<organism evidence="9 10">
    <name type="scientific">[Actinomadura] parvosata subsp. kistnae</name>
    <dbReference type="NCBI Taxonomy" id="1909395"/>
    <lineage>
        <taxon>Bacteria</taxon>
        <taxon>Bacillati</taxon>
        <taxon>Actinomycetota</taxon>
        <taxon>Actinomycetes</taxon>
        <taxon>Streptosporangiales</taxon>
        <taxon>Streptosporangiaceae</taxon>
        <taxon>Nonomuraea</taxon>
    </lineage>
</organism>
<dbReference type="SUPFAM" id="SSF50494">
    <property type="entry name" value="Trypsin-like serine proteases"/>
    <property type="match status" value="1"/>
</dbReference>
<keyword evidence="4" id="KW-0720">Serine protease</keyword>
<proteinExistence type="inferred from homology"/>
<name>A0A1U9ZTT7_9ACTN</name>
<dbReference type="InterPro" id="IPR009003">
    <property type="entry name" value="Peptidase_S1_PA"/>
</dbReference>
<comment type="similarity">
    <text evidence="1">Belongs to the peptidase S1 family.</text>
</comment>
<dbReference type="RefSeq" id="WP_080037500.1">
    <property type="nucleotide sequence ID" value="NZ_CP017717.1"/>
</dbReference>
<keyword evidence="2" id="KW-0645">Protease</keyword>
<keyword evidence="10" id="KW-1185">Reference proteome</keyword>
<evidence type="ECO:0000256" key="4">
    <source>
        <dbReference type="ARBA" id="ARBA00022825"/>
    </source>
</evidence>
<evidence type="ECO:0000256" key="1">
    <source>
        <dbReference type="ARBA" id="ARBA00007664"/>
    </source>
</evidence>
<dbReference type="EMBL" id="CP017717">
    <property type="protein sequence ID" value="AQZ61377.1"/>
    <property type="molecule type" value="Genomic_DNA"/>
</dbReference>
<dbReference type="STRING" id="1909395.BKM31_07690"/>
<evidence type="ECO:0000256" key="3">
    <source>
        <dbReference type="ARBA" id="ARBA00022801"/>
    </source>
</evidence>
<feature type="chain" id="PRO_5010711876" description="Peptidase S1 domain-containing protein" evidence="7">
    <location>
        <begin position="28"/>
        <end position="220"/>
    </location>
</feature>
<keyword evidence="5 6" id="KW-1015">Disulfide bond</keyword>
<dbReference type="GO" id="GO:0006508">
    <property type="term" value="P:proteolysis"/>
    <property type="evidence" value="ECO:0007669"/>
    <property type="project" value="UniProtKB-KW"/>
</dbReference>
<dbReference type="OrthoDB" id="8781117at2"/>
<dbReference type="GO" id="GO:0004252">
    <property type="term" value="F:serine-type endopeptidase activity"/>
    <property type="evidence" value="ECO:0007669"/>
    <property type="project" value="InterPro"/>
</dbReference>
<reference evidence="10" key="1">
    <citation type="journal article" date="2017" name="Med. Chem. Commun.">
        <title>Nonomuraea sp. ATCC 55076 harbours the largest actinomycete chromosome to date and the kistamicin biosynthetic gene cluster.</title>
        <authorList>
            <person name="Nazari B."/>
            <person name="Forneris C.C."/>
            <person name="Gibson M.I."/>
            <person name="Moon K."/>
            <person name="Schramma K.R."/>
            <person name="Seyedsayamdost M.R."/>
        </authorList>
    </citation>
    <scope>NUCLEOTIDE SEQUENCE [LARGE SCALE GENOMIC DNA]</scope>
    <source>
        <strain evidence="10">ATCC 55076</strain>
    </source>
</reference>
<protein>
    <recommendedName>
        <fullName evidence="8">Peptidase S1 domain-containing protein</fullName>
    </recommendedName>
</protein>
<dbReference type="InterPro" id="IPR001316">
    <property type="entry name" value="Pept_S1A_streptogrisin"/>
</dbReference>
<feature type="disulfide bond" evidence="6">
    <location>
        <begin position="132"/>
        <end position="142"/>
    </location>
</feature>
<gene>
    <name evidence="9" type="ORF">BKM31_07690</name>
</gene>
<feature type="disulfide bond" evidence="6">
    <location>
        <begin position="168"/>
        <end position="195"/>
    </location>
</feature>
<evidence type="ECO:0000313" key="10">
    <source>
        <dbReference type="Proteomes" id="UP000190797"/>
    </source>
</evidence>
<accession>A0A1U9ZTT7</accession>
<evidence type="ECO:0000256" key="2">
    <source>
        <dbReference type="ARBA" id="ARBA00022670"/>
    </source>
</evidence>
<dbReference type="PRINTS" id="PR00861">
    <property type="entry name" value="ALYTICPTASE"/>
</dbReference>
<feature type="signal peptide" evidence="7">
    <location>
        <begin position="1"/>
        <end position="27"/>
    </location>
</feature>
<dbReference type="AlphaFoldDB" id="A0A1U9ZTT7"/>
<evidence type="ECO:0000313" key="9">
    <source>
        <dbReference type="EMBL" id="AQZ61377.1"/>
    </source>
</evidence>
<dbReference type="InterPro" id="IPR043504">
    <property type="entry name" value="Peptidase_S1_PA_chymotrypsin"/>
</dbReference>
<sequence>MRFFRPAAAIVLAAALVLIGSPGHARAAQGEIRGGDTYVVQGKGRCLVAFTVRRGTTGGFLTAGRCGRPGDIALTGYGGTPIGVFEASSYPGDDYAWVSLYPGWTPRGTVAALGSERIVRGAASAAVGAAVCQASPVAGWHCGVVQQRNATIAYPDGTVTGLVRTSVCAEPGTVGAPFLSGDQAQGITSGGTGSCATGGSTYFQPVAEALSAYGLTLVTG</sequence>
<dbReference type="Proteomes" id="UP000190797">
    <property type="component" value="Chromosome"/>
</dbReference>
<dbReference type="Pfam" id="PF00089">
    <property type="entry name" value="Trypsin"/>
    <property type="match status" value="1"/>
</dbReference>
<feature type="domain" description="Peptidase S1" evidence="8">
    <location>
        <begin position="88"/>
        <end position="209"/>
    </location>
</feature>
<keyword evidence="3" id="KW-0378">Hydrolase</keyword>
<keyword evidence="7" id="KW-0732">Signal</keyword>
<evidence type="ECO:0000256" key="5">
    <source>
        <dbReference type="ARBA" id="ARBA00023157"/>
    </source>
</evidence>
<evidence type="ECO:0000256" key="7">
    <source>
        <dbReference type="SAM" id="SignalP"/>
    </source>
</evidence>
<dbReference type="InterPro" id="IPR001254">
    <property type="entry name" value="Trypsin_dom"/>
</dbReference>